<keyword evidence="1" id="KW-0732">Signal</keyword>
<dbReference type="Proteomes" id="UP000184236">
    <property type="component" value="Unassembled WGS sequence"/>
</dbReference>
<feature type="signal peptide" evidence="1">
    <location>
        <begin position="1"/>
        <end position="21"/>
    </location>
</feature>
<proteinExistence type="predicted"/>
<dbReference type="EMBL" id="FQVO01000033">
    <property type="protein sequence ID" value="SHF47953.1"/>
    <property type="molecule type" value="Genomic_DNA"/>
</dbReference>
<sequence>MKKKSYTLIFVLFLYTFFGQSPNTTSTDNHIPQVIPASPTVSALMKFEEIPVSNYSGIPDISIPIYGVEGNLNFDISLKYHPLSIKHNEVAGDTGLGWSLFAGGTISRTVRGGYPDDYNDAASQKKGIYFNSYKDIINVLDDTYSFDHDDYTINNFFFEASEKQRFDTEHDLYQYNFMGYSGRFIIVKLTNGTYQVKKLTIDTLKITYDDLNKKFEIVDEKGYTFTFDIKETSSNFTFSHNQLLDPSLDFTSGSKQYNDYISAFHLSKIKFQNNLIAELMYDGNLFVEKNVRNNIVKNEPVMARDFTPVNSQLYLNIHQMGNCGNYIPNNLLPLQISTSTTTETKSKVLQQINIIDKARIYFSFEKGNRQDENILQQSEAPYLKKITVKNWNNVEVKSFVFNYDFYHKLFLKEIINKTANDSEILRYGFKYFNNLQSYQGFSKDLWGYYKSAENFCDDPSAGFYNNEVDKQNIAKDVLTQIIYPTKGSAVFEYEPNTYSFIGDTSVDSEIVNNSDNWTISHINNTTLNSSNSVEQFYDLGLSSTDKRLLIKATIDNNSGIAGFLNLYKYQNQNLVSSISLTAGADCYNEYLLEQGYTYKIGFRWNHQAQVGQNPVSNLPVTGTAHIDIYGKTLNAQTNNWLYGGGIRIKNIYYFKGNPIISDNDIKLHMYPIGFERKLSFKYHLFDDNTKSSGSLVYPKPVMEYQVNRTFKEFGTSCGLNVDWRYVTYKVQTELNNLSAIVTKGSDVGYKNVTVTEQGKGKTEYTYTSPIDYPEQFPAIAVSYPFIETSNQDYKRGLLLSDKKYNNYNKLLNTISNNYNFHDYVEVTGLSLYYFNFDCPYASTYLSYSDLLSAFSAPFCGNDIRCFNASLCGKPANYIGYYRKKDTFGWAELTNSLNKDYYDANGNEKILTTTSDYTYNLTNLKLKSSRTTYPDNSVSEISYNYASDKNNTYLIANNIIGVPLETVATKKINAQDIGKTISKIETIYPLNQSEANTKTSGLPLPSEVKSTNLLNTASTEITYNQYDSKGNLQQYTTKDGIPTAIIWGYNQTQPIAKITGATYAQVSSLASAIISASDLDASNPSNEAALITALDNFRKDSTMANYQISTYTYDPLIGVTTITPPSGIREVYLYDTANRLKEIRENSATGKLLKEFKYNYKN</sequence>
<evidence type="ECO:0008006" key="4">
    <source>
        <dbReference type="Google" id="ProtNLM"/>
    </source>
</evidence>
<name>A0A1M5BZJ7_9FLAO</name>
<dbReference type="Gene3D" id="2.180.10.10">
    <property type="entry name" value="RHS repeat-associated core"/>
    <property type="match status" value="1"/>
</dbReference>
<gene>
    <name evidence="2" type="ORF">SAMN05444408_1332</name>
</gene>
<feature type="chain" id="PRO_5012928712" description="YD repeat-containing protein" evidence="1">
    <location>
        <begin position="22"/>
        <end position="1161"/>
    </location>
</feature>
<organism evidence="2 3">
    <name type="scientific">Chryseobacterium takakiae</name>
    <dbReference type="NCBI Taxonomy" id="1302685"/>
    <lineage>
        <taxon>Bacteria</taxon>
        <taxon>Pseudomonadati</taxon>
        <taxon>Bacteroidota</taxon>
        <taxon>Flavobacteriia</taxon>
        <taxon>Flavobacteriales</taxon>
        <taxon>Weeksellaceae</taxon>
        <taxon>Chryseobacterium group</taxon>
        <taxon>Chryseobacterium</taxon>
    </lineage>
</organism>
<dbReference type="AlphaFoldDB" id="A0A1M5BZJ7"/>
<evidence type="ECO:0000256" key="1">
    <source>
        <dbReference type="SAM" id="SignalP"/>
    </source>
</evidence>
<evidence type="ECO:0000313" key="2">
    <source>
        <dbReference type="EMBL" id="SHF47953.1"/>
    </source>
</evidence>
<dbReference type="STRING" id="1302685.SAMN05444408_1332"/>
<protein>
    <recommendedName>
        <fullName evidence="4">YD repeat-containing protein</fullName>
    </recommendedName>
</protein>
<accession>A0A1M5BZJ7</accession>
<dbReference type="OrthoDB" id="9814627at2"/>
<reference evidence="3" key="1">
    <citation type="submission" date="2016-11" db="EMBL/GenBank/DDBJ databases">
        <authorList>
            <person name="Varghese N."/>
            <person name="Submissions S."/>
        </authorList>
    </citation>
    <scope>NUCLEOTIDE SEQUENCE [LARGE SCALE GENOMIC DNA]</scope>
    <source>
        <strain evidence="3">DSM 26898</strain>
    </source>
</reference>
<dbReference type="RefSeq" id="WP_072886353.1">
    <property type="nucleotide sequence ID" value="NZ_FQVO01000033.1"/>
</dbReference>
<evidence type="ECO:0000313" key="3">
    <source>
        <dbReference type="Proteomes" id="UP000184236"/>
    </source>
</evidence>
<keyword evidence="3" id="KW-1185">Reference proteome</keyword>